<organism evidence="7">
    <name type="scientific">Methanothermobacter wolfeii</name>
    <name type="common">Methanobacterium wolfei</name>
    <dbReference type="NCBI Taxonomy" id="145261"/>
    <lineage>
        <taxon>Archaea</taxon>
        <taxon>Methanobacteriati</taxon>
        <taxon>Methanobacteriota</taxon>
        <taxon>Methanomada group</taxon>
        <taxon>Methanobacteria</taxon>
        <taxon>Methanobacteriales</taxon>
        <taxon>Methanobacteriaceae</taxon>
        <taxon>Methanothermobacter</taxon>
    </lineage>
</organism>
<evidence type="ECO:0000313" key="7">
    <source>
        <dbReference type="EMBL" id="UXH31626.1"/>
    </source>
</evidence>
<dbReference type="HAMAP" id="MF_01893">
    <property type="entry name" value="Pus10_arch"/>
    <property type="match status" value="1"/>
</dbReference>
<evidence type="ECO:0000256" key="4">
    <source>
        <dbReference type="ARBA" id="ARBA00023235"/>
    </source>
</evidence>
<keyword evidence="2 5" id="KW-0819">tRNA processing</keyword>
<feature type="active site" description="Nucleophile" evidence="5">
    <location>
        <position position="238"/>
    </location>
</feature>
<dbReference type="AlphaFoldDB" id="A0A9E7UN39"/>
<evidence type="ECO:0000256" key="5">
    <source>
        <dbReference type="HAMAP-Rule" id="MF_01893"/>
    </source>
</evidence>
<dbReference type="Gene3D" id="3.30.70.2510">
    <property type="match status" value="1"/>
</dbReference>
<dbReference type="PANTHER" id="PTHR21568:SF0">
    <property type="entry name" value="TRNA PSEUDOURIDINE SYNTHASE PUS10"/>
    <property type="match status" value="1"/>
</dbReference>
<evidence type="ECO:0000259" key="6">
    <source>
        <dbReference type="PROSITE" id="PS51165"/>
    </source>
</evidence>
<dbReference type="InterPro" id="IPR039894">
    <property type="entry name" value="Pus10-like"/>
</dbReference>
<dbReference type="InterPro" id="IPR055174">
    <property type="entry name" value="Pus10_THUMP_arc"/>
</dbReference>
<evidence type="ECO:0000256" key="2">
    <source>
        <dbReference type="ARBA" id="ARBA00022694"/>
    </source>
</evidence>
<gene>
    <name evidence="5" type="primary">pus10</name>
    <name evidence="7" type="ORF">N5910_08845</name>
</gene>
<dbReference type="Proteomes" id="UP001065373">
    <property type="component" value="Chromosome"/>
</dbReference>
<dbReference type="InterPro" id="IPR020103">
    <property type="entry name" value="PsdUridine_synth_cat_dom_sf"/>
</dbReference>
<feature type="binding site" evidence="5">
    <location>
        <position position="375"/>
    </location>
    <ligand>
        <name>substrate</name>
    </ligand>
</feature>
<accession>A0A9E7UN39</accession>
<sequence length="413" mass="46495">MDTVNSTETGKKMMERLQKLMEITGSHICLHCLGRRFADSMEGPGNLLRGMKLREEFSLSTESPCAVCGDIFERIDDAVEAARSRIDALDLEYSSILVGTRLPDEVVEGDEHINRKLGIQAEGIKKELNREIGKRLAGELGCRADFQNPDLVVMVDFRAGLKVWIQINPIFIEGRYRKLVRGIPQTKWPCRRCRGRGCEACNHTGKMYSTSVEELVSEPVLEASRGRDTRFHGSGREDVDVRMLGRGRPFVLEILEPRTRNLDLEALEDEINRRAAGMVEVSGLKFSSRNRKVEIKNTSRERYKVYRALVELEGPVGEDDLMKLETLKVINQRTPLRVSHRRADKVRKRRVLDIKWNLKGEGCLELIIKGEGGLYIKELISGDHGRTSPSVSSVLGVAARCTALDVLEVGDPP</sequence>
<dbReference type="GO" id="GO:0000049">
    <property type="term" value="F:tRNA binding"/>
    <property type="evidence" value="ECO:0007669"/>
    <property type="project" value="InterPro"/>
</dbReference>
<dbReference type="InterPro" id="IPR048741">
    <property type="entry name" value="Pus10-like_C"/>
</dbReference>
<dbReference type="EC" id="5.4.99.25" evidence="5"/>
<dbReference type="Pfam" id="PF22023">
    <property type="entry name" value="Pus10_THUMP_arc"/>
    <property type="match status" value="1"/>
</dbReference>
<dbReference type="Gene3D" id="3.30.70.3190">
    <property type="match status" value="1"/>
</dbReference>
<protein>
    <recommendedName>
        <fullName evidence="5">tRNA pseudouridine synthase Pus10</fullName>
        <ecNumber evidence="5">5.4.99.25</ecNumber>
    </recommendedName>
    <alternativeName>
        <fullName evidence="5">tRNA pseudouridine 54/55 synthase</fullName>
        <shortName evidence="5">Psi54/55 synthase</shortName>
    </alternativeName>
</protein>
<dbReference type="GO" id="GO:0031119">
    <property type="term" value="P:tRNA pseudouridine synthesis"/>
    <property type="evidence" value="ECO:0007669"/>
    <property type="project" value="UniProtKB-UniRule"/>
</dbReference>
<evidence type="ECO:0000256" key="3">
    <source>
        <dbReference type="ARBA" id="ARBA00022884"/>
    </source>
</evidence>
<dbReference type="GO" id="GO:0160148">
    <property type="term" value="F:tRNA pseudouridine(55) synthase activity"/>
    <property type="evidence" value="ECO:0007669"/>
    <property type="project" value="UniProtKB-EC"/>
</dbReference>
<keyword evidence="3 5" id="KW-0694">RNA-binding</keyword>
<dbReference type="RefSeq" id="WP_261599577.1">
    <property type="nucleotide sequence ID" value="NZ_CP104550.1"/>
</dbReference>
<comment type="similarity">
    <text evidence="1 5">Belongs to the pseudouridine synthase Pus10 family.</text>
</comment>
<comment type="function">
    <text evidence="5">Responsible for synthesis of pseudouridine from uracil-54 and uracil-55 in the psi GC loop of transfer RNAs.</text>
</comment>
<dbReference type="InterPro" id="IPR005912">
    <property type="entry name" value="Pus10"/>
</dbReference>
<reference evidence="7" key="1">
    <citation type="submission" date="2022-09" db="EMBL/GenBank/DDBJ databases">
        <title>Characterization of three MwoI isoschizomers from sequenced genome and metagenomes.</title>
        <authorList>
            <person name="Fomenkov A."/>
            <person name="Xu S.Y."/>
            <person name="Roberts R.J."/>
        </authorList>
    </citation>
    <scope>NUCLEOTIDE SEQUENCE</scope>
    <source>
        <strain evidence="7">DSM 2970</strain>
    </source>
</reference>
<dbReference type="PROSITE" id="PS51165">
    <property type="entry name" value="THUMP"/>
    <property type="match status" value="1"/>
</dbReference>
<feature type="binding site" evidence="5">
    <location>
        <position position="306"/>
    </location>
    <ligand>
        <name>substrate</name>
    </ligand>
</feature>
<dbReference type="KEGG" id="mwo:MWSIV6_1711"/>
<evidence type="ECO:0000256" key="1">
    <source>
        <dbReference type="ARBA" id="ARBA00009652"/>
    </source>
</evidence>
<dbReference type="FunFam" id="3.30.70.2510:FF:000001">
    <property type="entry name" value="tRNA pseudouridine synthase Pus10"/>
    <property type="match status" value="1"/>
</dbReference>
<dbReference type="SMART" id="SM00981">
    <property type="entry name" value="THUMP"/>
    <property type="match status" value="1"/>
</dbReference>
<dbReference type="EMBL" id="CP104550">
    <property type="protein sequence ID" value="UXH31626.1"/>
    <property type="molecule type" value="Genomic_DNA"/>
</dbReference>
<dbReference type="InterPro" id="IPR004114">
    <property type="entry name" value="THUMP_dom"/>
</dbReference>
<feature type="domain" description="THUMP" evidence="6">
    <location>
        <begin position="47"/>
        <end position="169"/>
    </location>
</feature>
<dbReference type="SUPFAM" id="SSF55120">
    <property type="entry name" value="Pseudouridine synthase"/>
    <property type="match status" value="1"/>
</dbReference>
<comment type="catalytic activity">
    <reaction evidence="5">
        <text>uridine(54) in tRNA = pseudouridine(54) in tRNA</text>
        <dbReference type="Rhea" id="RHEA:57876"/>
        <dbReference type="Rhea" id="RHEA-COMP:10193"/>
        <dbReference type="Rhea" id="RHEA-COMP:14141"/>
        <dbReference type="ChEBI" id="CHEBI:65314"/>
        <dbReference type="ChEBI" id="CHEBI:65315"/>
    </reaction>
</comment>
<name>A0A9E7UN39_METWO</name>
<dbReference type="GeneID" id="75107355"/>
<proteinExistence type="inferred from homology"/>
<dbReference type="PANTHER" id="PTHR21568">
    <property type="entry name" value="TRNA PSEUDOURIDINE SYNTHASE PUS10"/>
    <property type="match status" value="1"/>
</dbReference>
<dbReference type="NCBIfam" id="TIGR01213">
    <property type="entry name" value="pseudo_Pus10arc"/>
    <property type="match status" value="1"/>
</dbReference>
<dbReference type="Pfam" id="PF21238">
    <property type="entry name" value="Pus10_C"/>
    <property type="match status" value="1"/>
</dbReference>
<comment type="catalytic activity">
    <reaction evidence="5">
        <text>uridine(55) in tRNA = pseudouridine(55) in tRNA</text>
        <dbReference type="Rhea" id="RHEA:42532"/>
        <dbReference type="Rhea" id="RHEA-COMP:10101"/>
        <dbReference type="Rhea" id="RHEA-COMP:10102"/>
        <dbReference type="ChEBI" id="CHEBI:65314"/>
        <dbReference type="ChEBI" id="CHEBI:65315"/>
        <dbReference type="EC" id="5.4.99.25"/>
    </reaction>
</comment>
<keyword evidence="4 5" id="KW-0413">Isomerase</keyword>